<name>A0A0C9XWU4_9AGAR</name>
<comment type="subcellular location">
    <subcellularLocation>
        <location evidence="1">Nucleus</location>
    </subcellularLocation>
</comment>
<keyword evidence="6" id="KW-0677">Repeat</keyword>
<dbReference type="InterPro" id="IPR001525">
    <property type="entry name" value="C5_MeTfrase"/>
</dbReference>
<keyword evidence="5 10" id="KW-0949">S-adenosyl-L-methionine</keyword>
<evidence type="ECO:0000313" key="13">
    <source>
        <dbReference type="EMBL" id="KIK02107.1"/>
    </source>
</evidence>
<keyword evidence="3 10" id="KW-0489">Methyltransferase</keyword>
<sequence>MANSRRQRPSAFDVSFPEEAATLSAQERASTSRSAQSTQVAAPCPPSSNGIPQKRRNDATNHDRAPKQQQLPPVSYYRPEGTEVIEIQDLNLNGEDLDDAEEQDGTTNTKPIRILTGFSFFDPRHKNEMVPLTDMEEVHGKDQAFEGAGYAVAKPSDIDEDEGQEEEDEDEPVYLRLGAIFRYTVSYNPEDELVCIETLFAYYVLEKPSKAYEPFYRPFYTPRHIARLVILSAAEPHPESHEAFIRNFKETVDIFGRTYVEQDLWDAVPGIRRAIEEFDQSDQNRLRKAPIIRYLLSRALSTSDRERHYVPQPAQKRVLQPKAFIGDLDTAVLKKENINRTTVTPSIFALAWGRVHEKLDIIGPPYHPPNKAEKESQKREAFLRLRRLVTKAKGPNPTDWLKNERVSPTSDFLKSAIVGGEKYEVGDVVLVRNGEAPFWTKNADVNDLSPEIILPDLFWFARIIWISHTDMTYHLQWFNHGSQIMLEELAHPQELFLANQCEERRLATIVAKVNVHDGPFSNAVKREEFFCRFMYDECSGAFTSIDSELLANLKSLPPRDNCVSCQVMAERTRTEKMEKVNTDGRCQNGVTYNGKTYHIDDVVLFRAESGPAHIGYVTRLEFPRRETDSKTATMVQVRRIGRISSLKHILPQDVLVDERHLFLTKEITTFNAADLIQVVLAPLMSSLTDAAELEEWLALSPDHFYMRYQFDSLNPETWNQRQGMPKNEDFLVCQSCWRERLREKKLASQFSAYSEREPLPTLDLFGGVGAFSKGLAEGSECLRVTHAVEIGPSAAKTFERNSPGTIVYNQCANTMLRYAIKFCEGHKPDPPVQLFDGKTPVPAPPKPGEIKVITIGFPCQTHSRLNRFQDVRDIKSNLILNALSWIDFYRPTLCYFENVAGFLQFRVFHTDNSDVEGIEMGGLKLLKRGLLDMGYQVREGLLQAAHYGTPQRRERFFLIAALDGTPLPALPQPTHDFPKEFFKNTNSDVSYKTTPSTSLSILYPNRKRIQPIRSANGTALHPCVTIGDAIDDLPRFDWTHRDEQRSRRGREGVPGFPCDSETLARRGFKHCGYVGRPAYHHPPKTMYQRQARMKPVKNLQHFTRILKAATVKRCINIRLVPNADYKTLRADLLEWSTANPSSAMVRKGFKSGAYGRLDMNAVFPTTVTNAGPTAKQSRCLHPDSHRMLTIREFARSQGFPDSFEFVSLKDKVITIQRQIGNAVPLPLANALGLELRAALFQKWKRGQEDAIVIDDDDGIIGRFPPSSDDDPMDIS</sequence>
<keyword evidence="8" id="KW-0539">Nucleus</keyword>
<proteinExistence type="inferred from homology"/>
<feature type="active site" evidence="9 10">
    <location>
        <position position="859"/>
    </location>
</feature>
<dbReference type="Proteomes" id="UP000054477">
    <property type="component" value="Unassembled WGS sequence"/>
</dbReference>
<dbReference type="PROSITE" id="PS51038">
    <property type="entry name" value="BAH"/>
    <property type="match status" value="2"/>
</dbReference>
<dbReference type="InterPro" id="IPR043151">
    <property type="entry name" value="BAH_sf"/>
</dbReference>
<dbReference type="GO" id="GO:0003886">
    <property type="term" value="F:DNA (cytosine-5-)-methyltransferase activity"/>
    <property type="evidence" value="ECO:0007669"/>
    <property type="project" value="UniProtKB-EC"/>
</dbReference>
<dbReference type="PROSITE" id="PS51679">
    <property type="entry name" value="SAM_MT_C5"/>
    <property type="match status" value="1"/>
</dbReference>
<organism evidence="13 14">
    <name type="scientific">Laccaria amethystina LaAM-08-1</name>
    <dbReference type="NCBI Taxonomy" id="1095629"/>
    <lineage>
        <taxon>Eukaryota</taxon>
        <taxon>Fungi</taxon>
        <taxon>Dikarya</taxon>
        <taxon>Basidiomycota</taxon>
        <taxon>Agaricomycotina</taxon>
        <taxon>Agaricomycetes</taxon>
        <taxon>Agaricomycetidae</taxon>
        <taxon>Agaricales</taxon>
        <taxon>Agaricineae</taxon>
        <taxon>Hydnangiaceae</taxon>
        <taxon>Laccaria</taxon>
    </lineage>
</organism>
<evidence type="ECO:0000256" key="10">
    <source>
        <dbReference type="PROSITE-ProRule" id="PRU01016"/>
    </source>
</evidence>
<evidence type="ECO:0000256" key="8">
    <source>
        <dbReference type="ARBA" id="ARBA00023242"/>
    </source>
</evidence>
<reference evidence="14" key="2">
    <citation type="submission" date="2015-01" db="EMBL/GenBank/DDBJ databases">
        <title>Evolutionary Origins and Diversification of the Mycorrhizal Mutualists.</title>
        <authorList>
            <consortium name="DOE Joint Genome Institute"/>
            <consortium name="Mycorrhizal Genomics Consortium"/>
            <person name="Kohler A."/>
            <person name="Kuo A."/>
            <person name="Nagy L.G."/>
            <person name="Floudas D."/>
            <person name="Copeland A."/>
            <person name="Barry K.W."/>
            <person name="Cichocki N."/>
            <person name="Veneault-Fourrey C."/>
            <person name="LaButti K."/>
            <person name="Lindquist E.A."/>
            <person name="Lipzen A."/>
            <person name="Lundell T."/>
            <person name="Morin E."/>
            <person name="Murat C."/>
            <person name="Riley R."/>
            <person name="Ohm R."/>
            <person name="Sun H."/>
            <person name="Tunlid A."/>
            <person name="Henrissat B."/>
            <person name="Grigoriev I.V."/>
            <person name="Hibbett D.S."/>
            <person name="Martin F."/>
        </authorList>
    </citation>
    <scope>NUCLEOTIDE SEQUENCE [LARGE SCALE GENOMIC DNA]</scope>
    <source>
        <strain evidence="14">LaAM-08-1</strain>
    </source>
</reference>
<dbReference type="Gene3D" id="3.90.120.10">
    <property type="entry name" value="DNA Methylase, subunit A, domain 2"/>
    <property type="match status" value="1"/>
</dbReference>
<accession>A0A0C9XWU4</accession>
<evidence type="ECO:0000256" key="3">
    <source>
        <dbReference type="ARBA" id="ARBA00022603"/>
    </source>
</evidence>
<keyword evidence="14" id="KW-1185">Reference proteome</keyword>
<dbReference type="Gene3D" id="2.30.30.490">
    <property type="match status" value="2"/>
</dbReference>
<feature type="compositionally biased region" description="Polar residues" evidence="11">
    <location>
        <begin position="23"/>
        <end position="40"/>
    </location>
</feature>
<evidence type="ECO:0000256" key="2">
    <source>
        <dbReference type="ARBA" id="ARBA00011975"/>
    </source>
</evidence>
<dbReference type="InterPro" id="IPR022702">
    <property type="entry name" value="Cytosine_MeTrfase1_RFD"/>
</dbReference>
<evidence type="ECO:0000256" key="1">
    <source>
        <dbReference type="ARBA" id="ARBA00004123"/>
    </source>
</evidence>
<dbReference type="PANTHER" id="PTHR10629">
    <property type="entry name" value="CYTOSINE-SPECIFIC METHYLTRANSFERASE"/>
    <property type="match status" value="1"/>
</dbReference>
<dbReference type="InterPro" id="IPR029063">
    <property type="entry name" value="SAM-dependent_MTases_sf"/>
</dbReference>
<evidence type="ECO:0000256" key="11">
    <source>
        <dbReference type="SAM" id="MobiDB-lite"/>
    </source>
</evidence>
<dbReference type="STRING" id="1095629.A0A0C9XWU4"/>
<dbReference type="SMART" id="SM00439">
    <property type="entry name" value="BAH"/>
    <property type="match status" value="1"/>
</dbReference>
<keyword evidence="7" id="KW-0238">DNA-binding</keyword>
<evidence type="ECO:0000256" key="4">
    <source>
        <dbReference type="ARBA" id="ARBA00022679"/>
    </source>
</evidence>
<dbReference type="OrthoDB" id="5376140at2759"/>
<dbReference type="GO" id="GO:0032259">
    <property type="term" value="P:methylation"/>
    <property type="evidence" value="ECO:0007669"/>
    <property type="project" value="UniProtKB-KW"/>
</dbReference>
<dbReference type="GO" id="GO:0005634">
    <property type="term" value="C:nucleus"/>
    <property type="evidence" value="ECO:0007669"/>
    <property type="project" value="UniProtKB-SubCell"/>
</dbReference>
<dbReference type="GO" id="GO:0003682">
    <property type="term" value="F:chromatin binding"/>
    <property type="evidence" value="ECO:0007669"/>
    <property type="project" value="InterPro"/>
</dbReference>
<dbReference type="SUPFAM" id="SSF53335">
    <property type="entry name" value="S-adenosyl-L-methionine-dependent methyltransferases"/>
    <property type="match status" value="1"/>
</dbReference>
<dbReference type="GO" id="GO:0006346">
    <property type="term" value="P:DNA methylation-dependent constitutive heterochromatin formation"/>
    <property type="evidence" value="ECO:0007669"/>
    <property type="project" value="InterPro"/>
</dbReference>
<dbReference type="GO" id="GO:0003677">
    <property type="term" value="F:DNA binding"/>
    <property type="evidence" value="ECO:0007669"/>
    <property type="project" value="UniProtKB-KW"/>
</dbReference>
<evidence type="ECO:0000256" key="5">
    <source>
        <dbReference type="ARBA" id="ARBA00022691"/>
    </source>
</evidence>
<feature type="domain" description="BAH" evidence="12">
    <location>
        <begin position="595"/>
        <end position="721"/>
    </location>
</feature>
<gene>
    <name evidence="13" type="ORF">K443DRAFT_6398</name>
</gene>
<dbReference type="HOGENOM" id="CLU_008262_0_0_1"/>
<evidence type="ECO:0000256" key="9">
    <source>
        <dbReference type="PIRSR" id="PIRSR037404-1"/>
    </source>
</evidence>
<dbReference type="PIRSF" id="PIRSF037404">
    <property type="entry name" value="DNMT1"/>
    <property type="match status" value="1"/>
</dbReference>
<evidence type="ECO:0000256" key="6">
    <source>
        <dbReference type="ARBA" id="ARBA00022737"/>
    </source>
</evidence>
<keyword evidence="4 10" id="KW-0808">Transferase</keyword>
<dbReference type="Pfam" id="PF00145">
    <property type="entry name" value="DNA_methylase"/>
    <property type="match status" value="1"/>
</dbReference>
<protein>
    <recommendedName>
        <fullName evidence="2">DNA (cytosine-5-)-methyltransferase</fullName>
        <ecNumber evidence="2">2.1.1.37</ecNumber>
    </recommendedName>
</protein>
<dbReference type="EMBL" id="KN838597">
    <property type="protein sequence ID" value="KIK02107.1"/>
    <property type="molecule type" value="Genomic_DNA"/>
</dbReference>
<dbReference type="PRINTS" id="PR00105">
    <property type="entry name" value="C5METTRFRASE"/>
</dbReference>
<dbReference type="PANTHER" id="PTHR10629:SF52">
    <property type="entry name" value="DNA (CYTOSINE-5)-METHYLTRANSFERASE 1"/>
    <property type="match status" value="1"/>
</dbReference>
<feature type="domain" description="BAH" evidence="12">
    <location>
        <begin position="421"/>
        <end position="546"/>
    </location>
</feature>
<dbReference type="Pfam" id="PF01426">
    <property type="entry name" value="BAH"/>
    <property type="match status" value="1"/>
</dbReference>
<dbReference type="Gene3D" id="3.40.50.150">
    <property type="entry name" value="Vaccinia Virus protein VP39"/>
    <property type="match status" value="1"/>
</dbReference>
<evidence type="ECO:0000256" key="7">
    <source>
        <dbReference type="ARBA" id="ARBA00023125"/>
    </source>
</evidence>
<feature type="region of interest" description="Disordered" evidence="11">
    <location>
        <begin position="1"/>
        <end position="74"/>
    </location>
</feature>
<reference evidence="13 14" key="1">
    <citation type="submission" date="2014-04" db="EMBL/GenBank/DDBJ databases">
        <authorList>
            <consortium name="DOE Joint Genome Institute"/>
            <person name="Kuo A."/>
            <person name="Kohler A."/>
            <person name="Nagy L.G."/>
            <person name="Floudas D."/>
            <person name="Copeland A."/>
            <person name="Barry K.W."/>
            <person name="Cichocki N."/>
            <person name="Veneault-Fourrey C."/>
            <person name="LaButti K."/>
            <person name="Lindquist E.A."/>
            <person name="Lipzen A."/>
            <person name="Lundell T."/>
            <person name="Morin E."/>
            <person name="Murat C."/>
            <person name="Sun H."/>
            <person name="Tunlid A."/>
            <person name="Henrissat B."/>
            <person name="Grigoriev I.V."/>
            <person name="Hibbett D.S."/>
            <person name="Martin F."/>
            <person name="Nordberg H.P."/>
            <person name="Cantor M.N."/>
            <person name="Hua S.X."/>
        </authorList>
    </citation>
    <scope>NUCLEOTIDE SEQUENCE [LARGE SCALE GENOMIC DNA]</scope>
    <source>
        <strain evidence="13 14">LaAM-08-1</strain>
    </source>
</reference>
<dbReference type="InterPro" id="IPR050390">
    <property type="entry name" value="C5-Methyltransferase"/>
</dbReference>
<evidence type="ECO:0000259" key="12">
    <source>
        <dbReference type="PROSITE" id="PS51038"/>
    </source>
</evidence>
<dbReference type="EC" id="2.1.1.37" evidence="2"/>
<dbReference type="AlphaFoldDB" id="A0A0C9XWU4"/>
<dbReference type="GO" id="GO:0044027">
    <property type="term" value="P:negative regulation of gene expression via chromosomal CpG island methylation"/>
    <property type="evidence" value="ECO:0007669"/>
    <property type="project" value="TreeGrafter"/>
</dbReference>
<evidence type="ECO:0000313" key="14">
    <source>
        <dbReference type="Proteomes" id="UP000054477"/>
    </source>
</evidence>
<dbReference type="Pfam" id="PF12047">
    <property type="entry name" value="DNMT1-RFD"/>
    <property type="match status" value="1"/>
</dbReference>
<dbReference type="InterPro" id="IPR001025">
    <property type="entry name" value="BAH_dom"/>
</dbReference>
<comment type="similarity">
    <text evidence="10">Belongs to the class I-like SAM-binding methyltransferase superfamily. C5-methyltransferase family.</text>
</comment>
<feature type="compositionally biased region" description="Basic and acidic residues" evidence="11">
    <location>
        <begin position="55"/>
        <end position="66"/>
    </location>
</feature>